<comment type="caution">
    <text evidence="2">The sequence shown here is derived from an EMBL/GenBank/DDBJ whole genome shotgun (WGS) entry which is preliminary data.</text>
</comment>
<name>A0AAW0ZWE1_9HYME</name>
<evidence type="ECO:0000256" key="1">
    <source>
        <dbReference type="SAM" id="MobiDB-lite"/>
    </source>
</evidence>
<dbReference type="AlphaFoldDB" id="A0AAW0ZWE1"/>
<gene>
    <name evidence="2" type="ORF">QLX08_005906</name>
</gene>
<feature type="region of interest" description="Disordered" evidence="1">
    <location>
        <begin position="1"/>
        <end position="69"/>
    </location>
</feature>
<evidence type="ECO:0000313" key="3">
    <source>
        <dbReference type="Proteomes" id="UP001432146"/>
    </source>
</evidence>
<keyword evidence="3" id="KW-1185">Reference proteome</keyword>
<proteinExistence type="predicted"/>
<protein>
    <submittedName>
        <fullName evidence="2">Uncharacterized protein</fullName>
    </submittedName>
</protein>
<dbReference type="Proteomes" id="UP001432146">
    <property type="component" value="Unassembled WGS sequence"/>
</dbReference>
<accession>A0AAW0ZWE1</accession>
<sequence length="69" mass="7632">MESDAAQPPSRILTQKNRGTTHEEGGRICSRPTRYDTPNCGISKRSTLRGSLATPPTEESSPHTWEGRH</sequence>
<evidence type="ECO:0000313" key="2">
    <source>
        <dbReference type="EMBL" id="KAK9301908.1"/>
    </source>
</evidence>
<reference evidence="2 3" key="1">
    <citation type="submission" date="2024-05" db="EMBL/GenBank/DDBJ databases">
        <title>The nuclear and mitochondrial genome assemblies of Tetragonisca angustula (Apidae: Meliponini), a tiny yet remarkable pollinator in the Neotropics.</title>
        <authorList>
            <person name="Ferrari R."/>
            <person name="Ricardo P.C."/>
            <person name="Dias F.C."/>
            <person name="Araujo N.S."/>
            <person name="Soares D.O."/>
            <person name="Zhou Q.-S."/>
            <person name="Zhu C.-D."/>
            <person name="Coutinho L."/>
            <person name="Airas M.C."/>
            <person name="Batista T.M."/>
        </authorList>
    </citation>
    <scope>NUCLEOTIDE SEQUENCE [LARGE SCALE GENOMIC DNA]</scope>
    <source>
        <strain evidence="2">ASF017062</strain>
        <tissue evidence="2">Abdomen</tissue>
    </source>
</reference>
<dbReference type="EMBL" id="JAWNGG020000103">
    <property type="protein sequence ID" value="KAK9301908.1"/>
    <property type="molecule type" value="Genomic_DNA"/>
</dbReference>
<organism evidence="2 3">
    <name type="scientific">Tetragonisca angustula</name>
    <dbReference type="NCBI Taxonomy" id="166442"/>
    <lineage>
        <taxon>Eukaryota</taxon>
        <taxon>Metazoa</taxon>
        <taxon>Ecdysozoa</taxon>
        <taxon>Arthropoda</taxon>
        <taxon>Hexapoda</taxon>
        <taxon>Insecta</taxon>
        <taxon>Pterygota</taxon>
        <taxon>Neoptera</taxon>
        <taxon>Endopterygota</taxon>
        <taxon>Hymenoptera</taxon>
        <taxon>Apocrita</taxon>
        <taxon>Aculeata</taxon>
        <taxon>Apoidea</taxon>
        <taxon>Anthophila</taxon>
        <taxon>Apidae</taxon>
        <taxon>Tetragonisca</taxon>
    </lineage>
</organism>